<protein>
    <submittedName>
        <fullName evidence="1">Uncharacterized protein</fullName>
    </submittedName>
</protein>
<evidence type="ECO:0000313" key="2">
    <source>
        <dbReference type="EMBL" id="VFK39246.1"/>
    </source>
</evidence>
<accession>A0A450Y4Q1</accession>
<evidence type="ECO:0000313" key="3">
    <source>
        <dbReference type="EMBL" id="VFK77842.1"/>
    </source>
</evidence>
<evidence type="ECO:0000313" key="1">
    <source>
        <dbReference type="EMBL" id="VFK36529.1"/>
    </source>
</evidence>
<proteinExistence type="predicted"/>
<gene>
    <name evidence="3" type="ORF">BECKSD772D_GA0070982_100256</name>
    <name evidence="2" type="ORF">BECKSD772E_GA0070983_100258</name>
    <name evidence="1" type="ORF">BECKSD772F_GA0070984_100260</name>
</gene>
<organism evidence="1">
    <name type="scientific">Candidatus Kentrum sp. SD</name>
    <dbReference type="NCBI Taxonomy" id="2126332"/>
    <lineage>
        <taxon>Bacteria</taxon>
        <taxon>Pseudomonadati</taxon>
        <taxon>Pseudomonadota</taxon>
        <taxon>Gammaproteobacteria</taxon>
        <taxon>Candidatus Kentrum</taxon>
    </lineage>
</organism>
<dbReference type="EMBL" id="CAADFR010000002">
    <property type="protein sequence ID" value="VFK36529.1"/>
    <property type="molecule type" value="Genomic_DNA"/>
</dbReference>
<sequence>MKSGKIKPKFDGTIRKFLLKDFADIFMNPDYTISDFRLWLVTNRRQTIPKGKEGSSRLDADMENRCGFMGKSFSIQRLPPDEAWVGTDLA</sequence>
<name>A0A450Y4Q1_9GAMM</name>
<reference evidence="1" key="1">
    <citation type="submission" date="2019-02" db="EMBL/GenBank/DDBJ databases">
        <authorList>
            <person name="Gruber-Vodicka R. H."/>
            <person name="Seah K. B. B."/>
        </authorList>
    </citation>
    <scope>NUCLEOTIDE SEQUENCE</scope>
    <source>
        <strain evidence="3">BECK_S127</strain>
        <strain evidence="2">BECK_S1320</strain>
        <strain evidence="1">BECK_S1321</strain>
    </source>
</reference>
<dbReference type="EMBL" id="CAADHB010000002">
    <property type="protein sequence ID" value="VFK77842.1"/>
    <property type="molecule type" value="Genomic_DNA"/>
</dbReference>
<dbReference type="EMBL" id="CAADFU010000002">
    <property type="protein sequence ID" value="VFK39246.1"/>
    <property type="molecule type" value="Genomic_DNA"/>
</dbReference>
<dbReference type="AlphaFoldDB" id="A0A450Y4Q1"/>